<gene>
    <name evidence="6" type="primary">rmuC</name>
    <name evidence="6" type="ORF">KDW95_23010</name>
</gene>
<evidence type="ECO:0000256" key="4">
    <source>
        <dbReference type="ARBA" id="ARBA00023172"/>
    </source>
</evidence>
<evidence type="ECO:0000313" key="7">
    <source>
        <dbReference type="Proteomes" id="UP001058461"/>
    </source>
</evidence>
<reference evidence="6" key="1">
    <citation type="submission" date="2021-04" db="EMBL/GenBank/DDBJ databases">
        <title>Oceanospirillales bacteria with DddD are important DMSP degraders in coastal seawater.</title>
        <authorList>
            <person name="Liu J."/>
        </authorList>
    </citation>
    <scope>NUCLEOTIDE SEQUENCE</scope>
    <source>
        <strain evidence="6">D13-1</strain>
    </source>
</reference>
<comment type="function">
    <text evidence="1">Involved in DNA recombination.</text>
</comment>
<dbReference type="EMBL" id="CP073347">
    <property type="protein sequence ID" value="UTW12057.1"/>
    <property type="molecule type" value="Genomic_DNA"/>
</dbReference>
<keyword evidence="7" id="KW-1185">Reference proteome</keyword>
<evidence type="ECO:0000256" key="5">
    <source>
        <dbReference type="SAM" id="Coils"/>
    </source>
</evidence>
<organism evidence="6 7">
    <name type="scientific">Marinobacterium rhizophilum</name>
    <dbReference type="NCBI Taxonomy" id="420402"/>
    <lineage>
        <taxon>Bacteria</taxon>
        <taxon>Pseudomonadati</taxon>
        <taxon>Pseudomonadota</taxon>
        <taxon>Gammaproteobacteria</taxon>
        <taxon>Oceanospirillales</taxon>
        <taxon>Oceanospirillaceae</taxon>
        <taxon>Marinobacterium</taxon>
    </lineage>
</organism>
<comment type="similarity">
    <text evidence="2">Belongs to the RmuC family.</text>
</comment>
<protein>
    <submittedName>
        <fullName evidence="6">DNA recombination protein RmuC</fullName>
    </submittedName>
</protein>
<evidence type="ECO:0000256" key="3">
    <source>
        <dbReference type="ARBA" id="ARBA00023054"/>
    </source>
</evidence>
<name>A0ABY5HI60_9GAMM</name>
<dbReference type="Proteomes" id="UP001058461">
    <property type="component" value="Chromosome"/>
</dbReference>
<evidence type="ECO:0000256" key="1">
    <source>
        <dbReference type="ARBA" id="ARBA00003416"/>
    </source>
</evidence>
<feature type="coiled-coil region" evidence="5">
    <location>
        <begin position="240"/>
        <end position="267"/>
    </location>
</feature>
<proteinExistence type="inferred from homology"/>
<dbReference type="PANTHER" id="PTHR30563:SF0">
    <property type="entry name" value="DNA RECOMBINATION PROTEIN RMUC"/>
    <property type="match status" value="1"/>
</dbReference>
<sequence>METTAILIALPVVAFITAWALARWRAQGENQQLHRELELARAELSRLQVAQSEQQVTMNALVRDKAALDMACVRLETERNAAQRQLEALQQTSAEQKAEVSQLGESWRQARETLRGTQTQLQEKQQALDNYQRWWEEAKTELKALESRYGQLSNQHSELKTSLDEKQQHFAAQLRLLQDSRETLKKEFEQLATEVLERKGKAFKELNHESISNLLNPLHTEMKGFKAKVEDIHARDAEQRVQLRTELQNMQKLNREITDQADKLTTALRGQKKVQGNWGELMLENVLDNSGLRLGTDYRREVSFNTEEGRQRPDAIVYLPQNKHLIIDAKTSLVAYTEFVNADSDLVRSQAIAAHARAVGDRITELADRDYFRLPGLNSPEVVVMFIPIESAYVEALKYDDTLFQRAIERNVLVATPTTLLTSLNIVRQLWRFEDQNKHTAELASRAEKFYSKLNGFLTSMQGVGSQLDRARLSYDKAFGQLYSGKGNLIKQAAEFKDLGVSVQKELPADLVERASLELGDIPRDAEVVEK</sequence>
<accession>A0ABY5HI60</accession>
<dbReference type="RefSeq" id="WP_255854108.1">
    <property type="nucleotide sequence ID" value="NZ_CP073347.1"/>
</dbReference>
<feature type="coiled-coil region" evidence="5">
    <location>
        <begin position="23"/>
        <end position="106"/>
    </location>
</feature>
<evidence type="ECO:0000313" key="6">
    <source>
        <dbReference type="EMBL" id="UTW12057.1"/>
    </source>
</evidence>
<dbReference type="Gene3D" id="1.10.287.1490">
    <property type="match status" value="1"/>
</dbReference>
<dbReference type="Pfam" id="PF02646">
    <property type="entry name" value="RmuC"/>
    <property type="match status" value="1"/>
</dbReference>
<feature type="coiled-coil region" evidence="5">
    <location>
        <begin position="135"/>
        <end position="194"/>
    </location>
</feature>
<keyword evidence="4" id="KW-0233">DNA recombination</keyword>
<dbReference type="PANTHER" id="PTHR30563">
    <property type="entry name" value="DNA RECOMBINATION PROTEIN RMUC"/>
    <property type="match status" value="1"/>
</dbReference>
<dbReference type="InterPro" id="IPR003798">
    <property type="entry name" value="DNA_recombination_RmuC"/>
</dbReference>
<keyword evidence="3 5" id="KW-0175">Coiled coil</keyword>
<evidence type="ECO:0000256" key="2">
    <source>
        <dbReference type="ARBA" id="ARBA00009840"/>
    </source>
</evidence>